<dbReference type="AlphaFoldDB" id="A0A453M9C5"/>
<dbReference type="InterPro" id="IPR044526">
    <property type="entry name" value="NAKR1-3"/>
</dbReference>
<feature type="compositionally biased region" description="Basic and acidic residues" evidence="1">
    <location>
        <begin position="157"/>
        <end position="166"/>
    </location>
</feature>
<keyword evidence="4" id="KW-1185">Reference proteome</keyword>
<dbReference type="InterPro" id="IPR006121">
    <property type="entry name" value="HMA_dom"/>
</dbReference>
<dbReference type="GeneID" id="109784157"/>
<reference evidence="3" key="3">
    <citation type="journal article" date="2017" name="Nature">
        <title>Genome sequence of the progenitor of the wheat D genome Aegilops tauschii.</title>
        <authorList>
            <person name="Luo M.C."/>
            <person name="Gu Y.Q."/>
            <person name="Puiu D."/>
            <person name="Wang H."/>
            <person name="Twardziok S.O."/>
            <person name="Deal K.R."/>
            <person name="Huo N."/>
            <person name="Zhu T."/>
            <person name="Wang L."/>
            <person name="Wang Y."/>
            <person name="McGuire P.E."/>
            <person name="Liu S."/>
            <person name="Long H."/>
            <person name="Ramasamy R.K."/>
            <person name="Rodriguez J.C."/>
            <person name="Van S.L."/>
            <person name="Yuan L."/>
            <person name="Wang Z."/>
            <person name="Xia Z."/>
            <person name="Xiao L."/>
            <person name="Anderson O.D."/>
            <person name="Ouyang S."/>
            <person name="Liang Y."/>
            <person name="Zimin A.V."/>
            <person name="Pertea G."/>
            <person name="Qi P."/>
            <person name="Bennetzen J.L."/>
            <person name="Dai X."/>
            <person name="Dawson M.W."/>
            <person name="Muller H.G."/>
            <person name="Kugler K."/>
            <person name="Rivarola-Duarte L."/>
            <person name="Spannagl M."/>
            <person name="Mayer K.F.X."/>
            <person name="Lu F.H."/>
            <person name="Bevan M.W."/>
            <person name="Leroy P."/>
            <person name="Li P."/>
            <person name="You F.M."/>
            <person name="Sun Q."/>
            <person name="Liu Z."/>
            <person name="Lyons E."/>
            <person name="Wicker T."/>
            <person name="Salzberg S.L."/>
            <person name="Devos K.M."/>
            <person name="Dvorak J."/>
        </authorList>
    </citation>
    <scope>NUCLEOTIDE SEQUENCE [LARGE SCALE GENOMIC DNA]</scope>
    <source>
        <strain evidence="3">cv. AL8/78</strain>
    </source>
</reference>
<evidence type="ECO:0000313" key="4">
    <source>
        <dbReference type="Proteomes" id="UP000015105"/>
    </source>
</evidence>
<feature type="compositionally biased region" description="Basic and acidic residues" evidence="1">
    <location>
        <begin position="11"/>
        <end position="26"/>
    </location>
</feature>
<dbReference type="SUPFAM" id="SSF55008">
    <property type="entry name" value="HMA, heavy metal-associated domain"/>
    <property type="match status" value="1"/>
</dbReference>
<dbReference type="Gramene" id="AET5Gv21100100.2">
    <property type="protein sequence ID" value="AET5Gv21100100.2"/>
    <property type="gene ID" value="AET5Gv21100100"/>
</dbReference>
<dbReference type="InterPro" id="IPR036163">
    <property type="entry name" value="HMA_dom_sf"/>
</dbReference>
<feature type="region of interest" description="Disordered" evidence="1">
    <location>
        <begin position="157"/>
        <end position="176"/>
    </location>
</feature>
<dbReference type="Pfam" id="PF00403">
    <property type="entry name" value="HMA"/>
    <property type="match status" value="1"/>
</dbReference>
<evidence type="ECO:0000256" key="1">
    <source>
        <dbReference type="SAM" id="MobiDB-lite"/>
    </source>
</evidence>
<reference evidence="4" key="1">
    <citation type="journal article" date="2014" name="Science">
        <title>Ancient hybridizations among the ancestral genomes of bread wheat.</title>
        <authorList>
            <consortium name="International Wheat Genome Sequencing Consortium,"/>
            <person name="Marcussen T."/>
            <person name="Sandve S.R."/>
            <person name="Heier L."/>
            <person name="Spannagl M."/>
            <person name="Pfeifer M."/>
            <person name="Jakobsen K.S."/>
            <person name="Wulff B.B."/>
            <person name="Steuernagel B."/>
            <person name="Mayer K.F."/>
            <person name="Olsen O.A."/>
        </authorList>
    </citation>
    <scope>NUCLEOTIDE SEQUENCE [LARGE SCALE GENOMIC DNA]</scope>
    <source>
        <strain evidence="4">cv. AL8/78</strain>
    </source>
</reference>
<dbReference type="STRING" id="200361.A0A453M9C5"/>
<reference evidence="3" key="5">
    <citation type="journal article" date="2021" name="G3 (Bethesda)">
        <title>Aegilops tauschii genome assembly Aet v5.0 features greater sequence contiguity and improved annotation.</title>
        <authorList>
            <person name="Wang L."/>
            <person name="Zhu T."/>
            <person name="Rodriguez J.C."/>
            <person name="Deal K.R."/>
            <person name="Dubcovsky J."/>
            <person name="McGuire P.E."/>
            <person name="Lux T."/>
            <person name="Spannagl M."/>
            <person name="Mayer K.F.X."/>
            <person name="Baldrich P."/>
            <person name="Meyers B.C."/>
            <person name="Huo N."/>
            <person name="Gu Y.Q."/>
            <person name="Zhou H."/>
            <person name="Devos K.M."/>
            <person name="Bennetzen J.L."/>
            <person name="Unver T."/>
            <person name="Budak H."/>
            <person name="Gulick P.J."/>
            <person name="Galiba G."/>
            <person name="Kalapos B."/>
            <person name="Nelson D.R."/>
            <person name="Li P."/>
            <person name="You F.M."/>
            <person name="Luo M.C."/>
            <person name="Dvorak J."/>
        </authorList>
    </citation>
    <scope>NUCLEOTIDE SEQUENCE [LARGE SCALE GENOMIC DNA]</scope>
    <source>
        <strain evidence="3">cv. AL8/78</strain>
    </source>
</reference>
<proteinExistence type="predicted"/>
<dbReference type="PROSITE" id="PS50846">
    <property type="entry name" value="HMA_2"/>
    <property type="match status" value="1"/>
</dbReference>
<feature type="region of interest" description="Disordered" evidence="1">
    <location>
        <begin position="1"/>
        <end position="28"/>
    </location>
</feature>
<dbReference type="GO" id="GO:0046872">
    <property type="term" value="F:metal ion binding"/>
    <property type="evidence" value="ECO:0007669"/>
    <property type="project" value="InterPro"/>
</dbReference>
<dbReference type="PANTHER" id="PTHR46119">
    <property type="entry name" value="OS08G0405700 PROTEIN"/>
    <property type="match status" value="1"/>
</dbReference>
<dbReference type="CDD" id="cd00371">
    <property type="entry name" value="HMA"/>
    <property type="match status" value="1"/>
</dbReference>
<dbReference type="Gene3D" id="3.30.70.100">
    <property type="match status" value="1"/>
</dbReference>
<evidence type="ECO:0000313" key="3">
    <source>
        <dbReference type="EnsemblPlants" id="AET5Gv21100100.2"/>
    </source>
</evidence>
<dbReference type="EnsemblPlants" id="AET5Gv21100100.2">
    <property type="protein sequence ID" value="AET5Gv21100100.2"/>
    <property type="gene ID" value="AET5Gv21100100"/>
</dbReference>
<feature type="compositionally biased region" description="Basic residues" evidence="1">
    <location>
        <begin position="167"/>
        <end position="176"/>
    </location>
</feature>
<evidence type="ECO:0000259" key="2">
    <source>
        <dbReference type="PROSITE" id="PS50846"/>
    </source>
</evidence>
<name>A0A453M9C5_AEGTS</name>
<accession>A0A453M9C5</accession>
<reference evidence="3" key="4">
    <citation type="submission" date="2019-03" db="UniProtKB">
        <authorList>
            <consortium name="EnsemblPlants"/>
        </authorList>
    </citation>
    <scope>IDENTIFICATION</scope>
</reference>
<sequence length="317" mass="33709">MQTEAGRLKLVNHEQGNRGRKPEPRPRLSHRALSLSFCRAIKLRSRANLPCEELRSSVAGSPIKPFSLAPSLHSAHCTAPLSKIAQLSAAPLAAELGWTGDTVARYRAMAPLLFKDMRSLSCSSPASTAICPSLERQPIFRPQKAGVSPLFQVPAEPRAHRQDGRKGQHHHHHHRAGVANGELASPAGSTRFLLSGCAAVDEIQEVATATAAPPAAAPGGDVRREEPAAVDVKNTNTNTQEQVVVLKVSLHCKACAGKVKKHLAKMEGVRTFSIDFAAKKVTVVGDVTPLGVLASVSKVKNAQIWAAPLPPQPAMAA</sequence>
<feature type="domain" description="HMA" evidence="2">
    <location>
        <begin position="241"/>
        <end position="307"/>
    </location>
</feature>
<organism evidence="3 4">
    <name type="scientific">Aegilops tauschii subsp. strangulata</name>
    <name type="common">Goatgrass</name>
    <dbReference type="NCBI Taxonomy" id="200361"/>
    <lineage>
        <taxon>Eukaryota</taxon>
        <taxon>Viridiplantae</taxon>
        <taxon>Streptophyta</taxon>
        <taxon>Embryophyta</taxon>
        <taxon>Tracheophyta</taxon>
        <taxon>Spermatophyta</taxon>
        <taxon>Magnoliopsida</taxon>
        <taxon>Liliopsida</taxon>
        <taxon>Poales</taxon>
        <taxon>Poaceae</taxon>
        <taxon>BOP clade</taxon>
        <taxon>Pooideae</taxon>
        <taxon>Triticodae</taxon>
        <taxon>Triticeae</taxon>
        <taxon>Triticinae</taxon>
        <taxon>Aegilops</taxon>
    </lineage>
</organism>
<protein>
    <recommendedName>
        <fullName evidence="2">HMA domain-containing protein</fullName>
    </recommendedName>
</protein>
<dbReference type="PANTHER" id="PTHR46119:SF15">
    <property type="entry name" value="PROTEIN SODIUM POTASSIUM ROOT DEFECTIVE 2"/>
    <property type="match status" value="1"/>
</dbReference>
<reference evidence="4" key="2">
    <citation type="journal article" date="2017" name="Nat. Plants">
        <title>The Aegilops tauschii genome reveals multiple impacts of transposons.</title>
        <authorList>
            <person name="Zhao G."/>
            <person name="Zou C."/>
            <person name="Li K."/>
            <person name="Wang K."/>
            <person name="Li T."/>
            <person name="Gao L."/>
            <person name="Zhang X."/>
            <person name="Wang H."/>
            <person name="Yang Z."/>
            <person name="Liu X."/>
            <person name="Jiang W."/>
            <person name="Mao L."/>
            <person name="Kong X."/>
            <person name="Jiao Y."/>
            <person name="Jia J."/>
        </authorList>
    </citation>
    <scope>NUCLEOTIDE SEQUENCE [LARGE SCALE GENOMIC DNA]</scope>
    <source>
        <strain evidence="4">cv. AL8/78</strain>
    </source>
</reference>
<dbReference type="RefSeq" id="XP_020198339.2">
    <property type="nucleotide sequence ID" value="XM_020342750.4"/>
</dbReference>
<dbReference type="Proteomes" id="UP000015105">
    <property type="component" value="Chromosome 5D"/>
</dbReference>